<evidence type="ECO:0000313" key="2">
    <source>
        <dbReference type="Proteomes" id="UP000184041"/>
    </source>
</evidence>
<proteinExistence type="predicted"/>
<reference evidence="1 2" key="1">
    <citation type="submission" date="2016-11" db="EMBL/GenBank/DDBJ databases">
        <authorList>
            <person name="Jaros S."/>
            <person name="Januszkiewicz K."/>
            <person name="Wedrychowicz H."/>
        </authorList>
    </citation>
    <scope>NUCLEOTIDE SEQUENCE [LARGE SCALE GENOMIC DNA]</scope>
    <source>
        <strain evidence="1 2">DSM 21986</strain>
    </source>
</reference>
<dbReference type="Proteomes" id="UP000184041">
    <property type="component" value="Unassembled WGS sequence"/>
</dbReference>
<sequence>MYKVRRRFRSQPETDTSYSVMFCSNIVSGKLFGSIIHVRRCASNWMNLVPEKIERGGNFYRIAIRFLPKRSYFPCGNFHSVNPEI</sequence>
<gene>
    <name evidence="1" type="ORF">SAMN05443144_102161</name>
</gene>
<organism evidence="1 2">
    <name type="scientific">Fodinibius roseus</name>
    <dbReference type="NCBI Taxonomy" id="1194090"/>
    <lineage>
        <taxon>Bacteria</taxon>
        <taxon>Pseudomonadati</taxon>
        <taxon>Balneolota</taxon>
        <taxon>Balneolia</taxon>
        <taxon>Balneolales</taxon>
        <taxon>Balneolaceae</taxon>
        <taxon>Fodinibius</taxon>
    </lineage>
</organism>
<name>A0A1M4UZK3_9BACT</name>
<dbReference type="EMBL" id="FQUS01000002">
    <property type="protein sequence ID" value="SHE62078.1"/>
    <property type="molecule type" value="Genomic_DNA"/>
</dbReference>
<dbReference type="STRING" id="1194090.SAMN05443144_102161"/>
<keyword evidence="2" id="KW-1185">Reference proteome</keyword>
<dbReference type="AlphaFoldDB" id="A0A1M4UZK3"/>
<protein>
    <submittedName>
        <fullName evidence="1">Uncharacterized protein</fullName>
    </submittedName>
</protein>
<evidence type="ECO:0000313" key="1">
    <source>
        <dbReference type="EMBL" id="SHE62078.1"/>
    </source>
</evidence>
<accession>A0A1M4UZK3</accession>